<feature type="region of interest" description="Disordered" evidence="2">
    <location>
        <begin position="232"/>
        <end position="255"/>
    </location>
</feature>
<feature type="coiled-coil region" evidence="1">
    <location>
        <begin position="98"/>
        <end position="132"/>
    </location>
</feature>
<proteinExistence type="predicted"/>
<feature type="region of interest" description="Disordered" evidence="2">
    <location>
        <begin position="74"/>
        <end position="93"/>
    </location>
</feature>
<sequence>MANVDKEVKKKVAMPQGKAKPLLPIRCPYPSHDKATGLPLRFGISHDKDAELQKRLIQNMRLSDIDKVVEDASAVDVKPEKKSARGKNGDDAHDMSLVSAMASRLRHAEKAAAELRELLKGKDSEIAELKSALAAKDASTNEKNEYADPNFGRCKSTPDLSAMREQNNKLRELLKRADHENKTLIKENTEMKQFLRDYGMEWVGDSVSSGKSSANPQPLQMNEGMWNQEVAQGKEVSEQDGNDLSDRSGPEALETPFDPAQILTSVKQLNFIAGEGEKEVVAHNGIRKLKEKAQVSYTFYQDGIFARGGPLRPYKLKESKLLVKDLMDGYFPWELKEEYPDGVPIKVEFRLKEKYSRDAASNFQAFKGEGHSVGSRGAAPGSAAAVSNASRKEIWNPTAAGNSKAPDILRNLPNSVIGPGGNIINIKEDIEKRIYPVRERSKEDAEVFPIPSKYERSEKERTIVRVKKMDTNVTYEVVLAHSSTIAELKTLLKSHTCIDGMILRTHFPAREYSDEQTMISANLVPNALLFITYVKA</sequence>
<dbReference type="EMBL" id="HBKN01012262">
    <property type="protein sequence ID" value="CAE2283698.1"/>
    <property type="molecule type" value="Transcribed_RNA"/>
</dbReference>
<dbReference type="PANTHER" id="PTHR23333">
    <property type="entry name" value="UBX DOMAIN CONTAINING PROTEIN"/>
    <property type="match status" value="1"/>
</dbReference>
<dbReference type="Gene3D" id="3.30.420.210">
    <property type="entry name" value="SEP domain"/>
    <property type="match status" value="1"/>
</dbReference>
<evidence type="ECO:0000259" key="3">
    <source>
        <dbReference type="PROSITE" id="PS51399"/>
    </source>
</evidence>
<gene>
    <name evidence="4" type="ORF">GTHE00462_LOCUS9599</name>
</gene>
<feature type="compositionally biased region" description="Basic and acidic residues" evidence="2">
    <location>
        <begin position="77"/>
        <end position="93"/>
    </location>
</feature>
<name>A0A7S4K5G1_GUITH</name>
<organism evidence="4">
    <name type="scientific">Guillardia theta</name>
    <name type="common">Cryptophyte</name>
    <name type="synonym">Cryptomonas phi</name>
    <dbReference type="NCBI Taxonomy" id="55529"/>
    <lineage>
        <taxon>Eukaryota</taxon>
        <taxon>Cryptophyceae</taxon>
        <taxon>Pyrenomonadales</taxon>
        <taxon>Geminigeraceae</taxon>
        <taxon>Guillardia</taxon>
    </lineage>
</organism>
<keyword evidence="1" id="KW-0175">Coiled coil</keyword>
<dbReference type="SUPFAM" id="SSF102848">
    <property type="entry name" value="NSFL1 (p97 ATPase) cofactor p47, SEP domain"/>
    <property type="match status" value="1"/>
</dbReference>
<dbReference type="AlphaFoldDB" id="A0A7S4K5G1"/>
<dbReference type="PROSITE" id="PS51399">
    <property type="entry name" value="SEP"/>
    <property type="match status" value="1"/>
</dbReference>
<evidence type="ECO:0000313" key="4">
    <source>
        <dbReference type="EMBL" id="CAE2283698.1"/>
    </source>
</evidence>
<dbReference type="GO" id="GO:0043130">
    <property type="term" value="F:ubiquitin binding"/>
    <property type="evidence" value="ECO:0007669"/>
    <property type="project" value="TreeGrafter"/>
</dbReference>
<feature type="domain" description="SEP" evidence="3">
    <location>
        <begin position="292"/>
        <end position="356"/>
    </location>
</feature>
<accession>A0A7S4K5G1</accession>
<dbReference type="Pfam" id="PF08059">
    <property type="entry name" value="SEP"/>
    <property type="match status" value="1"/>
</dbReference>
<evidence type="ECO:0000256" key="1">
    <source>
        <dbReference type="SAM" id="Coils"/>
    </source>
</evidence>
<protein>
    <recommendedName>
        <fullName evidence="3">SEP domain-containing protein</fullName>
    </recommendedName>
</protein>
<dbReference type="SUPFAM" id="SSF54236">
    <property type="entry name" value="Ubiquitin-like"/>
    <property type="match status" value="1"/>
</dbReference>
<feature type="coiled-coil region" evidence="1">
    <location>
        <begin position="160"/>
        <end position="187"/>
    </location>
</feature>
<dbReference type="InterPro" id="IPR036241">
    <property type="entry name" value="NSFL1C_SEP_dom_sf"/>
</dbReference>
<dbReference type="InterPro" id="IPR012989">
    <property type="entry name" value="SEP_domain"/>
</dbReference>
<reference evidence="4" key="1">
    <citation type="submission" date="2021-01" db="EMBL/GenBank/DDBJ databases">
        <authorList>
            <person name="Corre E."/>
            <person name="Pelletier E."/>
            <person name="Niang G."/>
            <person name="Scheremetjew M."/>
            <person name="Finn R."/>
            <person name="Kale V."/>
            <person name="Holt S."/>
            <person name="Cochrane G."/>
            <person name="Meng A."/>
            <person name="Brown T."/>
            <person name="Cohen L."/>
        </authorList>
    </citation>
    <scope>NUCLEOTIDE SEQUENCE</scope>
    <source>
        <strain evidence="4">CCMP 2712</strain>
    </source>
</reference>
<dbReference type="InterPro" id="IPR029071">
    <property type="entry name" value="Ubiquitin-like_domsf"/>
</dbReference>
<dbReference type="PANTHER" id="PTHR23333:SF4">
    <property type="entry name" value="UBX DOMAIN-CONTAINING PROTEIN 11"/>
    <property type="match status" value="1"/>
</dbReference>
<evidence type="ECO:0000256" key="2">
    <source>
        <dbReference type="SAM" id="MobiDB-lite"/>
    </source>
</evidence>
<dbReference type="GO" id="GO:0043161">
    <property type="term" value="P:proteasome-mediated ubiquitin-dependent protein catabolic process"/>
    <property type="evidence" value="ECO:0007669"/>
    <property type="project" value="TreeGrafter"/>
</dbReference>